<feature type="domain" description="Serine-threonine/tyrosine-protein kinase catalytic" evidence="5">
    <location>
        <begin position="15"/>
        <end position="114"/>
    </location>
</feature>
<organism evidence="6">
    <name type="scientific">Sesamum latifolium</name>
    <dbReference type="NCBI Taxonomy" id="2727402"/>
    <lineage>
        <taxon>Eukaryota</taxon>
        <taxon>Viridiplantae</taxon>
        <taxon>Streptophyta</taxon>
        <taxon>Embryophyta</taxon>
        <taxon>Tracheophyta</taxon>
        <taxon>Spermatophyta</taxon>
        <taxon>Magnoliopsida</taxon>
        <taxon>eudicotyledons</taxon>
        <taxon>Gunneridae</taxon>
        <taxon>Pentapetalae</taxon>
        <taxon>asterids</taxon>
        <taxon>lamiids</taxon>
        <taxon>Lamiales</taxon>
        <taxon>Pedaliaceae</taxon>
        <taxon>Sesamum</taxon>
    </lineage>
</organism>
<name>A0AAW2XCC7_9LAMI</name>
<keyword evidence="2" id="KW-0547">Nucleotide-binding</keyword>
<dbReference type="Pfam" id="PF07714">
    <property type="entry name" value="PK_Tyr_Ser-Thr"/>
    <property type="match status" value="1"/>
</dbReference>
<reference evidence="6" key="1">
    <citation type="submission" date="2020-06" db="EMBL/GenBank/DDBJ databases">
        <authorList>
            <person name="Li T."/>
            <person name="Hu X."/>
            <person name="Zhang T."/>
            <person name="Song X."/>
            <person name="Zhang H."/>
            <person name="Dai N."/>
            <person name="Sheng W."/>
            <person name="Hou X."/>
            <person name="Wei L."/>
        </authorList>
    </citation>
    <scope>NUCLEOTIDE SEQUENCE</scope>
    <source>
        <strain evidence="6">KEN1</strain>
        <tissue evidence="6">Leaf</tissue>
    </source>
</reference>
<evidence type="ECO:0000256" key="1">
    <source>
        <dbReference type="ARBA" id="ARBA00022679"/>
    </source>
</evidence>
<dbReference type="SUPFAM" id="SSF56112">
    <property type="entry name" value="Protein kinase-like (PK-like)"/>
    <property type="match status" value="1"/>
</dbReference>
<evidence type="ECO:0000259" key="5">
    <source>
        <dbReference type="Pfam" id="PF07714"/>
    </source>
</evidence>
<keyword evidence="4" id="KW-0067">ATP-binding</keyword>
<comment type="caution">
    <text evidence="6">The sequence shown here is derived from an EMBL/GenBank/DDBJ whole genome shotgun (WGS) entry which is preliminary data.</text>
</comment>
<gene>
    <name evidence="6" type="ORF">Slati_1601600</name>
</gene>
<dbReference type="InterPro" id="IPR052059">
    <property type="entry name" value="CR_Ser/Thr_kinase"/>
</dbReference>
<evidence type="ECO:0000256" key="4">
    <source>
        <dbReference type="ARBA" id="ARBA00022840"/>
    </source>
</evidence>
<evidence type="ECO:0000256" key="3">
    <source>
        <dbReference type="ARBA" id="ARBA00022777"/>
    </source>
</evidence>
<dbReference type="InterPro" id="IPR001245">
    <property type="entry name" value="Ser-Thr/Tyr_kinase_cat_dom"/>
</dbReference>
<dbReference type="GO" id="GO:0005524">
    <property type="term" value="F:ATP binding"/>
    <property type="evidence" value="ECO:0007669"/>
    <property type="project" value="UniProtKB-KW"/>
</dbReference>
<dbReference type="Gene3D" id="1.10.510.10">
    <property type="entry name" value="Transferase(Phosphotransferase) domain 1"/>
    <property type="match status" value="1"/>
</dbReference>
<sequence length="150" mass="16962">MMLNNVQKPGCSNEPPEYANHGKCSFKSDVYSFGVTVLEIVSGRTNYCYTPKPIFIFHYAWMLWNEGKAVDLVDESLEGAFPVEEALRCIQVGLLCAQEEPYDRPDMHSVIKMLEGEELILEPLHPAIPIYDDAVFGRDAAFENDEALEK</sequence>
<reference evidence="6" key="2">
    <citation type="journal article" date="2024" name="Plant">
        <title>Genomic evolution and insights into agronomic trait innovations of Sesamum species.</title>
        <authorList>
            <person name="Miao H."/>
            <person name="Wang L."/>
            <person name="Qu L."/>
            <person name="Liu H."/>
            <person name="Sun Y."/>
            <person name="Le M."/>
            <person name="Wang Q."/>
            <person name="Wei S."/>
            <person name="Zheng Y."/>
            <person name="Lin W."/>
            <person name="Duan Y."/>
            <person name="Cao H."/>
            <person name="Xiong S."/>
            <person name="Wang X."/>
            <person name="Wei L."/>
            <person name="Li C."/>
            <person name="Ma Q."/>
            <person name="Ju M."/>
            <person name="Zhao R."/>
            <person name="Li G."/>
            <person name="Mu C."/>
            <person name="Tian Q."/>
            <person name="Mei H."/>
            <person name="Zhang T."/>
            <person name="Gao T."/>
            <person name="Zhang H."/>
        </authorList>
    </citation>
    <scope>NUCLEOTIDE SEQUENCE</scope>
    <source>
        <strain evidence="6">KEN1</strain>
    </source>
</reference>
<keyword evidence="1" id="KW-0808">Transferase</keyword>
<accession>A0AAW2XCC7</accession>
<proteinExistence type="predicted"/>
<dbReference type="AlphaFoldDB" id="A0AAW2XCC7"/>
<protein>
    <submittedName>
        <fullName evidence="6">G-type lectin S-receptor-like serine/threonine-protein kinase</fullName>
    </submittedName>
</protein>
<dbReference type="InterPro" id="IPR011009">
    <property type="entry name" value="Kinase-like_dom_sf"/>
</dbReference>
<evidence type="ECO:0000256" key="2">
    <source>
        <dbReference type="ARBA" id="ARBA00022741"/>
    </source>
</evidence>
<dbReference type="EMBL" id="JACGWN010000005">
    <property type="protein sequence ID" value="KAL0450452.1"/>
    <property type="molecule type" value="Genomic_DNA"/>
</dbReference>
<keyword evidence="3 6" id="KW-0418">Kinase</keyword>
<evidence type="ECO:0000313" key="6">
    <source>
        <dbReference type="EMBL" id="KAL0450452.1"/>
    </source>
</evidence>
<dbReference type="PANTHER" id="PTHR47973">
    <property type="entry name" value="CYSTEINE-RICH RECEPTOR-LIKE PROTEIN KINASE 3"/>
    <property type="match status" value="1"/>
</dbReference>
<dbReference type="GO" id="GO:0004672">
    <property type="term" value="F:protein kinase activity"/>
    <property type="evidence" value="ECO:0007669"/>
    <property type="project" value="InterPro"/>
</dbReference>